<dbReference type="EMBL" id="JAESVB010000008">
    <property type="protein sequence ID" value="MCB8876843.1"/>
    <property type="molecule type" value="Genomic_DNA"/>
</dbReference>
<evidence type="ECO:0000313" key="3">
    <source>
        <dbReference type="EMBL" id="MCB8876843.1"/>
    </source>
</evidence>
<gene>
    <name evidence="3" type="ORF">ASILVAE211_16745</name>
</gene>
<proteinExistence type="predicted"/>
<dbReference type="GO" id="GO:0016491">
    <property type="term" value="F:oxidoreductase activity"/>
    <property type="evidence" value="ECO:0007669"/>
    <property type="project" value="UniProtKB-KW"/>
</dbReference>
<dbReference type="AlphaFoldDB" id="A0A964E0L5"/>
<accession>A0A964E0L5</accession>
<sequence>MDDIFTRDYRPDGLPYWWPERISGLVNWQPDTTVFDVAVIGSGLTGLSAALEFAEAGHSVLVIEAETLGHGASTRNGGLITGALHDTPEHMAKSLGSELAESMSREARGLVPFMANQMERFAIDCDFRIGDHFMGAYTAAHYESLARSMSQYQRRGLPMQMVQKGCQGNYIATDHYQGGRVHEQCASVHPAKYHRGLAQNAARLGVQFIEDCRVTEVSRTAEQFRLQTTRGTVTARRVLMATNGYTSPALSWYRRRIVPMQSSIIATEELGAERMASLFPTGATVNDTRRILSYFRPSPDGKRLIYGGRATFRPIDITETARRLRRMMLTIFPQLADAKISHCWGGFVAFTFDFLPHAGQQDGVDYAMGYCGSGVAMASWLGHRTALRMLGSAAPSAFEARPLTTRPFYTGNPWMLPAIGEYFRIRDRIDYALFRAGQKRAA</sequence>
<dbReference type="GO" id="GO:0005737">
    <property type="term" value="C:cytoplasm"/>
    <property type="evidence" value="ECO:0007669"/>
    <property type="project" value="TreeGrafter"/>
</dbReference>
<feature type="domain" description="FAD dependent oxidoreductase" evidence="2">
    <location>
        <begin position="36"/>
        <end position="386"/>
    </location>
</feature>
<dbReference type="InterPro" id="IPR036188">
    <property type="entry name" value="FAD/NAD-bd_sf"/>
</dbReference>
<dbReference type="PANTHER" id="PTHR13847:SF281">
    <property type="entry name" value="FAD DEPENDENT OXIDOREDUCTASE DOMAIN-CONTAINING PROTEIN"/>
    <property type="match status" value="1"/>
</dbReference>
<keyword evidence="4" id="KW-1185">Reference proteome</keyword>
<comment type="caution">
    <text evidence="3">The sequence shown here is derived from an EMBL/GenBank/DDBJ whole genome shotgun (WGS) entry which is preliminary data.</text>
</comment>
<reference evidence="3" key="1">
    <citation type="journal article" date="2021" name="Microorganisms">
        <title>Acidisoma silvae sp. nov. and Acidisomacellulosilytica sp. nov., Two Acidophilic Bacteria Isolated from Decaying Wood, Hydrolyzing Cellulose and Producing Poly-3-hydroxybutyrate.</title>
        <authorList>
            <person name="Mieszkin S."/>
            <person name="Pouder E."/>
            <person name="Uroz S."/>
            <person name="Simon-Colin C."/>
            <person name="Alain K."/>
        </authorList>
    </citation>
    <scope>NUCLEOTIDE SEQUENCE</scope>
    <source>
        <strain evidence="3">HW T2.11</strain>
    </source>
</reference>
<evidence type="ECO:0000259" key="2">
    <source>
        <dbReference type="Pfam" id="PF01266"/>
    </source>
</evidence>
<dbReference type="RefSeq" id="WP_227322501.1">
    <property type="nucleotide sequence ID" value="NZ_JAESVB010000008.1"/>
</dbReference>
<dbReference type="Gene3D" id="3.30.9.10">
    <property type="entry name" value="D-Amino Acid Oxidase, subunit A, domain 2"/>
    <property type="match status" value="1"/>
</dbReference>
<dbReference type="Proteomes" id="UP000708298">
    <property type="component" value="Unassembled WGS sequence"/>
</dbReference>
<dbReference type="SUPFAM" id="SSF51905">
    <property type="entry name" value="FAD/NAD(P)-binding domain"/>
    <property type="match status" value="1"/>
</dbReference>
<protein>
    <submittedName>
        <fullName evidence="3">FAD-binding oxidoreductase</fullName>
    </submittedName>
</protein>
<organism evidence="3 4">
    <name type="scientific">Acidisoma silvae</name>
    <dbReference type="NCBI Taxonomy" id="2802396"/>
    <lineage>
        <taxon>Bacteria</taxon>
        <taxon>Pseudomonadati</taxon>
        <taxon>Pseudomonadota</taxon>
        <taxon>Alphaproteobacteria</taxon>
        <taxon>Acetobacterales</taxon>
        <taxon>Acidocellaceae</taxon>
        <taxon>Acidisoma</taxon>
    </lineage>
</organism>
<dbReference type="InterPro" id="IPR006076">
    <property type="entry name" value="FAD-dep_OxRdtase"/>
</dbReference>
<reference evidence="3" key="2">
    <citation type="submission" date="2021-01" db="EMBL/GenBank/DDBJ databases">
        <authorList>
            <person name="Mieszkin S."/>
            <person name="Pouder E."/>
            <person name="Alain K."/>
        </authorList>
    </citation>
    <scope>NUCLEOTIDE SEQUENCE</scope>
    <source>
        <strain evidence="3">HW T2.11</strain>
    </source>
</reference>
<dbReference type="PANTHER" id="PTHR13847">
    <property type="entry name" value="SARCOSINE DEHYDROGENASE-RELATED"/>
    <property type="match status" value="1"/>
</dbReference>
<dbReference type="Gene3D" id="3.50.50.60">
    <property type="entry name" value="FAD/NAD(P)-binding domain"/>
    <property type="match status" value="1"/>
</dbReference>
<evidence type="ECO:0000256" key="1">
    <source>
        <dbReference type="ARBA" id="ARBA00023002"/>
    </source>
</evidence>
<name>A0A964E0L5_9PROT</name>
<dbReference type="Pfam" id="PF01266">
    <property type="entry name" value="DAO"/>
    <property type="match status" value="1"/>
</dbReference>
<keyword evidence="1" id="KW-0560">Oxidoreductase</keyword>
<evidence type="ECO:0000313" key="4">
    <source>
        <dbReference type="Proteomes" id="UP000708298"/>
    </source>
</evidence>